<feature type="domain" description="AAA+ ATPase" evidence="1">
    <location>
        <begin position="311"/>
        <end position="623"/>
    </location>
</feature>
<keyword evidence="2" id="KW-0067">ATP-binding</keyword>
<accession>A0A7H0H2L8</accession>
<dbReference type="GO" id="GO:0005524">
    <property type="term" value="F:ATP binding"/>
    <property type="evidence" value="ECO:0007669"/>
    <property type="project" value="UniProtKB-KW"/>
</dbReference>
<dbReference type="Pfam" id="PF01935">
    <property type="entry name" value="DUF87"/>
    <property type="match status" value="1"/>
</dbReference>
<dbReference type="RefSeq" id="WP_187719920.1">
    <property type="nucleotide sequence ID" value="NZ_BAABBL010000018.1"/>
</dbReference>
<dbReference type="InterPro" id="IPR027417">
    <property type="entry name" value="P-loop_NTPase"/>
</dbReference>
<dbReference type="PANTHER" id="PTHR30121">
    <property type="entry name" value="UNCHARACTERIZED PROTEIN YJGR-RELATED"/>
    <property type="match status" value="1"/>
</dbReference>
<protein>
    <submittedName>
        <fullName evidence="2">ATP-binding protein</fullName>
    </submittedName>
</protein>
<dbReference type="CDD" id="cd01127">
    <property type="entry name" value="TrwB_TraG_TraD_VirD4"/>
    <property type="match status" value="1"/>
</dbReference>
<dbReference type="Gene3D" id="3.40.50.300">
    <property type="entry name" value="P-loop containing nucleotide triphosphate hydrolases"/>
    <property type="match status" value="2"/>
</dbReference>
<dbReference type="InterPro" id="IPR003593">
    <property type="entry name" value="AAA+_ATPase"/>
</dbReference>
<name>A0A7H0H2L8_9ACTN</name>
<evidence type="ECO:0000313" key="2">
    <source>
        <dbReference type="EMBL" id="QNP54784.1"/>
    </source>
</evidence>
<dbReference type="SUPFAM" id="SSF52540">
    <property type="entry name" value="P-loop containing nucleoside triphosphate hydrolases"/>
    <property type="match status" value="1"/>
</dbReference>
<dbReference type="PANTHER" id="PTHR30121:SF11">
    <property type="entry name" value="AAA+ ATPASE DOMAIN-CONTAINING PROTEIN"/>
    <property type="match status" value="1"/>
</dbReference>
<dbReference type="AlphaFoldDB" id="A0A7H0H2L8"/>
<keyword evidence="2" id="KW-0547">Nucleotide-binding</keyword>
<dbReference type="EMBL" id="CP060789">
    <property type="protein sequence ID" value="QNP54784.1"/>
    <property type="molecule type" value="Genomic_DNA"/>
</dbReference>
<evidence type="ECO:0000259" key="1">
    <source>
        <dbReference type="SMART" id="SM00382"/>
    </source>
</evidence>
<proteinExistence type="predicted"/>
<sequence length="745" mass="80117">MTVHTWLVSSLLRTPEPHLFARRAGDRLLALASGLDTGDSLELRLASPGDGEVRITLCCRSECPDLDALVGWVWEDVADVVPSHAPLPVGVPMVTELVAAVRHPLPNVWAELDSDAASPPQADPRNDVWPVPGLRSGLEVLKALRATRGEIRLHLAPASEISTQMAVHEARRSTLARDPATFAAYLGTPVSARLLVGHHGPLSPRLRAALMSQGLGLRLNELDGQSEATRRAWEGQPQELCLSALPLGAAQCLTVVAAAGVQPGVCGVPTREPVAQEVPIADQLCRDGLRLGRARATGGGWRDVRVTREDLLLHTQLTGSTGSGKSSLLAALVREARHDGLGVSVIDPHGHLVERILGETRAEEADAVVTVHSGDLDRPVPLNPFAGRNPELMADVMVTVLRELHDPSNQGFMGPVWERWFAACMHLQRALIGPRATMSLLPEIVEDRQRLQNLVAAMRRSHPAAGRDAWPLVSGREEEFAETSTWFTSKFQRLLGSPHLRAILGSGLDAVDVATIMDRRGALLVDLAAPVVGDLGAQLLGEMWLAKHWEALAQRADPSTPHLLIVDEAHLFASGLLPRLLTQARKFGVAVVAAHQNLEQLTPSLREALQSSTNNAVVFRTGHREAASSLERLGSWAGGSLTRLPRLTAACTLSTGGGLTDAFSLVVDHNERAVRTGEEVALGIVERTKATLGLRDAEESRLTFAALRRQVPQAAVTAVQTEARRRLGIVSDDFADSPALQSRPS</sequence>
<reference evidence="2 3" key="1">
    <citation type="submission" date="2020-08" db="EMBL/GenBank/DDBJ databases">
        <title>Genome sequence of Tessaracoccus defluvii JCM 17540T.</title>
        <authorList>
            <person name="Hyun D.-W."/>
            <person name="Bae J.-W."/>
        </authorList>
    </citation>
    <scope>NUCLEOTIDE SEQUENCE [LARGE SCALE GENOMIC DNA]</scope>
    <source>
        <strain evidence="2 3">JCM 17540</strain>
    </source>
</reference>
<dbReference type="InterPro" id="IPR002789">
    <property type="entry name" value="HerA_central"/>
</dbReference>
<keyword evidence="3" id="KW-1185">Reference proteome</keyword>
<dbReference type="KEGG" id="tdf:H9L22_10775"/>
<dbReference type="InterPro" id="IPR051162">
    <property type="entry name" value="T4SS_component"/>
</dbReference>
<dbReference type="SMART" id="SM00382">
    <property type="entry name" value="AAA"/>
    <property type="match status" value="1"/>
</dbReference>
<gene>
    <name evidence="2" type="ORF">H9L22_10775</name>
</gene>
<dbReference type="Proteomes" id="UP000516117">
    <property type="component" value="Chromosome"/>
</dbReference>
<organism evidence="2 3">
    <name type="scientific">Tessaracoccus defluvii</name>
    <dbReference type="NCBI Taxonomy" id="1285901"/>
    <lineage>
        <taxon>Bacteria</taxon>
        <taxon>Bacillati</taxon>
        <taxon>Actinomycetota</taxon>
        <taxon>Actinomycetes</taxon>
        <taxon>Propionibacteriales</taxon>
        <taxon>Propionibacteriaceae</taxon>
        <taxon>Tessaracoccus</taxon>
    </lineage>
</organism>
<evidence type="ECO:0000313" key="3">
    <source>
        <dbReference type="Proteomes" id="UP000516117"/>
    </source>
</evidence>